<dbReference type="PANTHER" id="PTHR30465:SF0">
    <property type="entry name" value="OLIGOPEPTIDE TRANSPORT SYSTEM PERMEASE PROTEIN APPB"/>
    <property type="match status" value="1"/>
</dbReference>
<feature type="domain" description="ABC transmembrane type-1" evidence="8">
    <location>
        <begin position="105"/>
        <end position="325"/>
    </location>
</feature>
<dbReference type="EMBL" id="UOGL01000123">
    <property type="protein sequence ID" value="VAX37462.1"/>
    <property type="molecule type" value="Genomic_DNA"/>
</dbReference>
<dbReference type="Gene3D" id="1.10.3720.10">
    <property type="entry name" value="MetI-like"/>
    <property type="match status" value="1"/>
</dbReference>
<feature type="transmembrane region" description="Helical" evidence="7">
    <location>
        <begin position="202"/>
        <end position="221"/>
    </location>
</feature>
<dbReference type="InterPro" id="IPR035906">
    <property type="entry name" value="MetI-like_sf"/>
</dbReference>
<dbReference type="GO" id="GO:0055085">
    <property type="term" value="P:transmembrane transport"/>
    <property type="evidence" value="ECO:0007669"/>
    <property type="project" value="InterPro"/>
</dbReference>
<gene>
    <name evidence="9" type="ORF">MNBD_PLANCTO02-1143</name>
</gene>
<dbReference type="AlphaFoldDB" id="A0A3B1D9M7"/>
<comment type="subcellular location">
    <subcellularLocation>
        <location evidence="1">Cell membrane</location>
        <topology evidence="1">Multi-pass membrane protein</topology>
    </subcellularLocation>
</comment>
<feature type="transmembrane region" description="Helical" evidence="7">
    <location>
        <begin position="109"/>
        <end position="129"/>
    </location>
</feature>
<accession>A0A3B1D9M7</accession>
<evidence type="ECO:0000256" key="6">
    <source>
        <dbReference type="ARBA" id="ARBA00023136"/>
    </source>
</evidence>
<name>A0A3B1D9M7_9ZZZZ</name>
<dbReference type="PANTHER" id="PTHR30465">
    <property type="entry name" value="INNER MEMBRANE ABC TRANSPORTER"/>
    <property type="match status" value="1"/>
</dbReference>
<evidence type="ECO:0000256" key="3">
    <source>
        <dbReference type="ARBA" id="ARBA00022475"/>
    </source>
</evidence>
<keyword evidence="5 7" id="KW-1133">Transmembrane helix</keyword>
<keyword evidence="6 7" id="KW-0472">Membrane</keyword>
<feature type="transmembrane region" description="Helical" evidence="7">
    <location>
        <begin position="9"/>
        <end position="30"/>
    </location>
</feature>
<dbReference type="PROSITE" id="PS50928">
    <property type="entry name" value="ABC_TM1"/>
    <property type="match status" value="1"/>
</dbReference>
<protein>
    <submittedName>
        <fullName evidence="9">Oligopeptide transport system permease protein OppB (TC 3.A.1.5.1)</fullName>
    </submittedName>
</protein>
<keyword evidence="3" id="KW-1003">Cell membrane</keyword>
<keyword evidence="2" id="KW-0813">Transport</keyword>
<feature type="transmembrane region" description="Helical" evidence="7">
    <location>
        <begin position="260"/>
        <end position="286"/>
    </location>
</feature>
<feature type="transmembrane region" description="Helical" evidence="7">
    <location>
        <begin position="141"/>
        <end position="158"/>
    </location>
</feature>
<evidence type="ECO:0000256" key="4">
    <source>
        <dbReference type="ARBA" id="ARBA00022692"/>
    </source>
</evidence>
<evidence type="ECO:0000256" key="7">
    <source>
        <dbReference type="SAM" id="Phobius"/>
    </source>
</evidence>
<dbReference type="GO" id="GO:0005886">
    <property type="term" value="C:plasma membrane"/>
    <property type="evidence" value="ECO:0007669"/>
    <property type="project" value="UniProtKB-SubCell"/>
</dbReference>
<keyword evidence="4 7" id="KW-0812">Transmembrane</keyword>
<organism evidence="9">
    <name type="scientific">hydrothermal vent metagenome</name>
    <dbReference type="NCBI Taxonomy" id="652676"/>
    <lineage>
        <taxon>unclassified sequences</taxon>
        <taxon>metagenomes</taxon>
        <taxon>ecological metagenomes</taxon>
    </lineage>
</organism>
<sequence length="342" mass="38646">MVQYIIRRLLLILPTMCGIILISFCIIKLAPGDPSAQKFGGAGQASSGQNAAKGTESAMKRFRERHHFNEPVYKQFGYFLERLFKGDLISFSKNKSILPELKKRMWVSIRINLLVFFLIYLVSIPLGIYSAANSNSLSDRLTTVTLFMLYSLPSFWMAEMLRNWLGNQSQLIWFPTMGLHGSKFTNGTLGVDFTWWEMTFDYLHHLVLPVVCLTYGGLAYLSRQMRAGMLEVIQQDYIRTAKAKGAGEMRVLFVHALRNGLFPIITIFASLLPFLVGGSVIIEMIFNIPGMGKYAYDAVMSREYDIVMATLILSSVLTLIGILISDILYVLVNPQVSFQNRS</sequence>
<proteinExistence type="predicted"/>
<evidence type="ECO:0000256" key="2">
    <source>
        <dbReference type="ARBA" id="ARBA00022448"/>
    </source>
</evidence>
<dbReference type="SUPFAM" id="SSF161098">
    <property type="entry name" value="MetI-like"/>
    <property type="match status" value="1"/>
</dbReference>
<evidence type="ECO:0000313" key="9">
    <source>
        <dbReference type="EMBL" id="VAX37462.1"/>
    </source>
</evidence>
<evidence type="ECO:0000256" key="5">
    <source>
        <dbReference type="ARBA" id="ARBA00022989"/>
    </source>
</evidence>
<evidence type="ECO:0000259" key="8">
    <source>
        <dbReference type="PROSITE" id="PS50928"/>
    </source>
</evidence>
<dbReference type="InterPro" id="IPR000515">
    <property type="entry name" value="MetI-like"/>
</dbReference>
<evidence type="ECO:0000256" key="1">
    <source>
        <dbReference type="ARBA" id="ARBA00004651"/>
    </source>
</evidence>
<dbReference type="CDD" id="cd06261">
    <property type="entry name" value="TM_PBP2"/>
    <property type="match status" value="1"/>
</dbReference>
<feature type="transmembrane region" description="Helical" evidence="7">
    <location>
        <begin position="306"/>
        <end position="332"/>
    </location>
</feature>
<dbReference type="Pfam" id="PF00528">
    <property type="entry name" value="BPD_transp_1"/>
    <property type="match status" value="1"/>
</dbReference>
<reference evidence="9" key="1">
    <citation type="submission" date="2018-06" db="EMBL/GenBank/DDBJ databases">
        <authorList>
            <person name="Zhirakovskaya E."/>
        </authorList>
    </citation>
    <scope>NUCLEOTIDE SEQUENCE</scope>
</reference>